<feature type="domain" description="Helix-hairpin-helix DNA-binding motif class 1" evidence="2">
    <location>
        <begin position="194"/>
        <end position="213"/>
    </location>
</feature>
<accession>A0ABD6DR71</accession>
<dbReference type="Gene3D" id="1.10.150.20">
    <property type="entry name" value="5' to 3' exonuclease, C-terminal subdomain"/>
    <property type="match status" value="1"/>
</dbReference>
<dbReference type="Gene3D" id="3.30.420.10">
    <property type="entry name" value="Ribonuclease H-like superfamily/Ribonuclease H"/>
    <property type="match status" value="1"/>
</dbReference>
<dbReference type="SUPFAM" id="SSF53098">
    <property type="entry name" value="Ribonuclease H-like"/>
    <property type="match status" value="1"/>
</dbReference>
<dbReference type="AlphaFoldDB" id="A0ABD6DR71"/>
<feature type="domain" description="Helix-hairpin-helix DNA-binding motif class 1" evidence="2">
    <location>
        <begin position="227"/>
        <end position="246"/>
    </location>
</feature>
<dbReference type="InterPro" id="IPR038720">
    <property type="entry name" value="YprB_RNase_H-like_dom"/>
</dbReference>
<dbReference type="Pfam" id="PF14520">
    <property type="entry name" value="HHH_5"/>
    <property type="match status" value="1"/>
</dbReference>
<dbReference type="InterPro" id="IPR010995">
    <property type="entry name" value="DNA_repair_Rad51/TF_NusA_a-hlx"/>
</dbReference>
<gene>
    <name evidence="3" type="ORF">ACFSBL_18640</name>
</gene>
<feature type="compositionally biased region" description="Polar residues" evidence="1">
    <location>
        <begin position="463"/>
        <end position="472"/>
    </location>
</feature>
<dbReference type="Proteomes" id="UP001597034">
    <property type="component" value="Unassembled WGS sequence"/>
</dbReference>
<dbReference type="InterPro" id="IPR036397">
    <property type="entry name" value="RNaseH_sf"/>
</dbReference>
<evidence type="ECO:0000256" key="1">
    <source>
        <dbReference type="SAM" id="MobiDB-lite"/>
    </source>
</evidence>
<evidence type="ECO:0000259" key="2">
    <source>
        <dbReference type="SMART" id="SM00278"/>
    </source>
</evidence>
<proteinExistence type="predicted"/>
<organism evidence="3 4">
    <name type="scientific">Haloarchaeobius litoreus</name>
    <dbReference type="NCBI Taxonomy" id="755306"/>
    <lineage>
        <taxon>Archaea</taxon>
        <taxon>Methanobacteriati</taxon>
        <taxon>Methanobacteriota</taxon>
        <taxon>Stenosarchaea group</taxon>
        <taxon>Halobacteria</taxon>
        <taxon>Halobacteriales</taxon>
        <taxon>Halorubellaceae</taxon>
        <taxon>Haloarchaeobius</taxon>
    </lineage>
</organism>
<dbReference type="Pfam" id="PF13482">
    <property type="entry name" value="RNase_H_2"/>
    <property type="match status" value="1"/>
</dbReference>
<dbReference type="InterPro" id="IPR012337">
    <property type="entry name" value="RNaseH-like_sf"/>
</dbReference>
<dbReference type="SMART" id="SM00278">
    <property type="entry name" value="HhH1"/>
    <property type="match status" value="2"/>
</dbReference>
<name>A0ABD6DR71_9EURY</name>
<protein>
    <submittedName>
        <fullName evidence="3">Ribonuclease H-like domain-containing protein</fullName>
    </submittedName>
</protein>
<feature type="region of interest" description="Disordered" evidence="1">
    <location>
        <begin position="453"/>
        <end position="472"/>
    </location>
</feature>
<feature type="compositionally biased region" description="Basic and acidic residues" evidence="1">
    <location>
        <begin position="453"/>
        <end position="462"/>
    </location>
</feature>
<keyword evidence="4" id="KW-1185">Reference proteome</keyword>
<comment type="caution">
    <text evidence="3">The sequence shown here is derived from an EMBL/GenBank/DDBJ whole genome shotgun (WGS) entry which is preliminary data.</text>
</comment>
<dbReference type="EMBL" id="JBHUDO010000004">
    <property type="protein sequence ID" value="MFD1647714.1"/>
    <property type="molecule type" value="Genomic_DNA"/>
</dbReference>
<dbReference type="InterPro" id="IPR003583">
    <property type="entry name" value="Hlx-hairpin-Hlx_DNA-bd_motif"/>
</dbReference>
<dbReference type="SUPFAM" id="SSF47794">
    <property type="entry name" value="Rad51 N-terminal domain-like"/>
    <property type="match status" value="1"/>
</dbReference>
<evidence type="ECO:0000313" key="3">
    <source>
        <dbReference type="EMBL" id="MFD1647714.1"/>
    </source>
</evidence>
<evidence type="ECO:0000313" key="4">
    <source>
        <dbReference type="Proteomes" id="UP001597034"/>
    </source>
</evidence>
<dbReference type="RefSeq" id="WP_256401806.1">
    <property type="nucleotide sequence ID" value="NZ_JANHJR010000004.1"/>
</dbReference>
<reference evidence="3 4" key="1">
    <citation type="journal article" date="2019" name="Int. J. Syst. Evol. Microbiol.">
        <title>The Global Catalogue of Microorganisms (GCM) 10K type strain sequencing project: providing services to taxonomists for standard genome sequencing and annotation.</title>
        <authorList>
            <consortium name="The Broad Institute Genomics Platform"/>
            <consortium name="The Broad Institute Genome Sequencing Center for Infectious Disease"/>
            <person name="Wu L."/>
            <person name="Ma J."/>
        </authorList>
    </citation>
    <scope>NUCLEOTIDE SEQUENCE [LARGE SCALE GENOMIC DNA]</scope>
    <source>
        <strain evidence="3 4">CGMCC 1.10390</strain>
    </source>
</reference>
<sequence>MQSPASARIAAAAPAFVERASAGELADWLAYFEPDVVVLPGDESGRRAASALRRTTGDDTLVFDPGGHDPLSGSRRVGGVELHFAPTTDDLATVDPASTAFVLSGLLSLDVDRATLSTSLDGLTAYRDGLGPAAGDDAPVNLSVRLPAGYRREWEGLRVVGAGADAGVGDEPLVALDCRADGRVLERSLRRSTLGLRALDGVGETRARRLREAGFGSRAAVAEAGVAALAGLDGLGESSAERIAESARAVAAGEVVRRSDAPLPGGDPVFVDIETDGLSPTITWLVGVLEGSAEDGTYRSFVQRDPDDPGGAIREFLAWYDAEARGRQVVAYNGWTFDFPVLAEHVTEYCPEFEPVWDAMDRFDPYRWAVRDDNAVLPGRTNKLEDVAAALGHEPAETGLTGAAVARAYRAWMDDPSRATELDWDRFDAYCEDDVRALATVWTALAGSSRVVSETRSDRGADETTQGTLSDW</sequence>